<evidence type="ECO:0000256" key="3">
    <source>
        <dbReference type="ARBA" id="ARBA00023157"/>
    </source>
</evidence>
<feature type="domain" description="Ig-like" evidence="5">
    <location>
        <begin position="226"/>
        <end position="316"/>
    </location>
</feature>
<gene>
    <name evidence="6" type="ORF">DdX_03560</name>
</gene>
<dbReference type="Pfam" id="PF13927">
    <property type="entry name" value="Ig_3"/>
    <property type="match status" value="2"/>
</dbReference>
<evidence type="ECO:0000259" key="5">
    <source>
        <dbReference type="PROSITE" id="PS50835"/>
    </source>
</evidence>
<keyword evidence="2" id="KW-0677">Repeat</keyword>
<keyword evidence="4" id="KW-0393">Immunoglobulin domain</keyword>
<dbReference type="PROSITE" id="PS50835">
    <property type="entry name" value="IG_LIKE"/>
    <property type="match status" value="3"/>
</dbReference>
<name>A0AAD4RB50_9BILA</name>
<dbReference type="InterPro" id="IPR007110">
    <property type="entry name" value="Ig-like_dom"/>
</dbReference>
<dbReference type="GO" id="GO:0007156">
    <property type="term" value="P:homophilic cell adhesion via plasma membrane adhesion molecules"/>
    <property type="evidence" value="ECO:0007669"/>
    <property type="project" value="TreeGrafter"/>
</dbReference>
<dbReference type="Gene3D" id="2.60.40.10">
    <property type="entry name" value="Immunoglobulins"/>
    <property type="match status" value="2"/>
</dbReference>
<dbReference type="InterPro" id="IPR036179">
    <property type="entry name" value="Ig-like_dom_sf"/>
</dbReference>
<dbReference type="AlphaFoldDB" id="A0AAD4RB50"/>
<dbReference type="GO" id="GO:0005886">
    <property type="term" value="C:plasma membrane"/>
    <property type="evidence" value="ECO:0007669"/>
    <property type="project" value="TreeGrafter"/>
</dbReference>
<keyword evidence="1" id="KW-0732">Signal</keyword>
<dbReference type="PANTHER" id="PTHR45080:SF8">
    <property type="entry name" value="IG-LIKE DOMAIN-CONTAINING PROTEIN"/>
    <property type="match status" value="1"/>
</dbReference>
<dbReference type="InterPro" id="IPR003599">
    <property type="entry name" value="Ig_sub"/>
</dbReference>
<evidence type="ECO:0000256" key="1">
    <source>
        <dbReference type="ARBA" id="ARBA00022729"/>
    </source>
</evidence>
<proteinExistence type="predicted"/>
<evidence type="ECO:0000256" key="2">
    <source>
        <dbReference type="ARBA" id="ARBA00022737"/>
    </source>
</evidence>
<feature type="domain" description="Ig-like" evidence="5">
    <location>
        <begin position="322"/>
        <end position="410"/>
    </location>
</feature>
<feature type="domain" description="Ig-like" evidence="5">
    <location>
        <begin position="133"/>
        <end position="218"/>
    </location>
</feature>
<evidence type="ECO:0000313" key="6">
    <source>
        <dbReference type="EMBL" id="KAI1723401.1"/>
    </source>
</evidence>
<dbReference type="SMART" id="SM00409">
    <property type="entry name" value="IG"/>
    <property type="match status" value="2"/>
</dbReference>
<evidence type="ECO:0000256" key="4">
    <source>
        <dbReference type="ARBA" id="ARBA00023319"/>
    </source>
</evidence>
<accession>A0AAD4RB50</accession>
<dbReference type="InterPro" id="IPR013783">
    <property type="entry name" value="Ig-like_fold"/>
</dbReference>
<keyword evidence="7" id="KW-1185">Reference proteome</keyword>
<dbReference type="SMART" id="SM00408">
    <property type="entry name" value="IGc2"/>
    <property type="match status" value="2"/>
</dbReference>
<dbReference type="EMBL" id="JAKKPZ010000003">
    <property type="protein sequence ID" value="KAI1723401.1"/>
    <property type="molecule type" value="Genomic_DNA"/>
</dbReference>
<sequence length="418" mass="47312">MTFNSHVSKYQILGTSLAIKKVAVSDDGFYRCIAKSEAGQAIGLRRIDTNFPTKGFKKYWVECDENGVPVKSTTFVPARGDIPQDTENYFHWDTEYMQHQEMPENGTDGRFYACLPSHRNGRGPRRVPINTLPHFVETPLNTVVNLGAELRLHCSAMGSPTPAIFWLKNGHLLDEFRSMDGSSVLHLRAHNSSIIGEYVCVARNLIGESRAVATVRIGHEETKSQPVLRSAIKPSKDLSASKPVTVLNCFNGTMAAQNRVIWRNKGRRISQMDEIMHSMNNGSLVLHYFASDEELSHFDCKIHDITGQVQHTGELEVMEVVPRALIRPTRIYTHPMRDIIIDCKLKTGNPLTTRVQWSKNNVNLESDFDKFEIMPNNSLIIRSVMDPDRGSYKCRSWNSHGKSWDDVDLIIEEVSNIQ</sequence>
<dbReference type="FunFam" id="2.60.40.10:FF:000032">
    <property type="entry name" value="palladin isoform X1"/>
    <property type="match status" value="1"/>
</dbReference>
<organism evidence="6 7">
    <name type="scientific">Ditylenchus destructor</name>
    <dbReference type="NCBI Taxonomy" id="166010"/>
    <lineage>
        <taxon>Eukaryota</taxon>
        <taxon>Metazoa</taxon>
        <taxon>Ecdysozoa</taxon>
        <taxon>Nematoda</taxon>
        <taxon>Chromadorea</taxon>
        <taxon>Rhabditida</taxon>
        <taxon>Tylenchina</taxon>
        <taxon>Tylenchomorpha</taxon>
        <taxon>Sphaerularioidea</taxon>
        <taxon>Anguinidae</taxon>
        <taxon>Anguininae</taxon>
        <taxon>Ditylenchus</taxon>
    </lineage>
</organism>
<dbReference type="SUPFAM" id="SSF48726">
    <property type="entry name" value="Immunoglobulin"/>
    <property type="match status" value="2"/>
</dbReference>
<keyword evidence="3" id="KW-1015">Disulfide bond</keyword>
<reference evidence="6" key="1">
    <citation type="submission" date="2022-01" db="EMBL/GenBank/DDBJ databases">
        <title>Genome Sequence Resource for Two Populations of Ditylenchus destructor, the Migratory Endoparasitic Phytonematode.</title>
        <authorList>
            <person name="Zhang H."/>
            <person name="Lin R."/>
            <person name="Xie B."/>
        </authorList>
    </citation>
    <scope>NUCLEOTIDE SEQUENCE</scope>
    <source>
        <strain evidence="6">BazhouSP</strain>
    </source>
</reference>
<dbReference type="Proteomes" id="UP001201812">
    <property type="component" value="Unassembled WGS sequence"/>
</dbReference>
<protein>
    <submittedName>
        <fullName evidence="6">Immunoglobulin i-set domain-containing protein</fullName>
    </submittedName>
</protein>
<dbReference type="PANTHER" id="PTHR45080">
    <property type="entry name" value="CONTACTIN 5"/>
    <property type="match status" value="1"/>
</dbReference>
<comment type="caution">
    <text evidence="6">The sequence shown here is derived from an EMBL/GenBank/DDBJ whole genome shotgun (WGS) entry which is preliminary data.</text>
</comment>
<dbReference type="InterPro" id="IPR003598">
    <property type="entry name" value="Ig_sub2"/>
</dbReference>
<evidence type="ECO:0000313" key="7">
    <source>
        <dbReference type="Proteomes" id="UP001201812"/>
    </source>
</evidence>
<dbReference type="InterPro" id="IPR050958">
    <property type="entry name" value="Cell_Adh-Cytoskel_Orgn"/>
</dbReference>